<feature type="domain" description="Protein kinase" evidence="5">
    <location>
        <begin position="11"/>
        <end position="272"/>
    </location>
</feature>
<dbReference type="Gene3D" id="1.10.510.10">
    <property type="entry name" value="Transferase(Phosphotransferase) domain 1"/>
    <property type="match status" value="1"/>
</dbReference>
<dbReference type="PROSITE" id="PS51833">
    <property type="entry name" value="HDOD"/>
    <property type="match status" value="1"/>
</dbReference>
<keyword evidence="2" id="KW-0547">Nucleotide-binding</keyword>
<dbReference type="Pfam" id="PF00069">
    <property type="entry name" value="Pkinase"/>
    <property type="match status" value="1"/>
</dbReference>
<evidence type="ECO:0000256" key="2">
    <source>
        <dbReference type="ARBA" id="ARBA00022741"/>
    </source>
</evidence>
<dbReference type="GO" id="GO:0005524">
    <property type="term" value="F:ATP binding"/>
    <property type="evidence" value="ECO:0007669"/>
    <property type="project" value="UniProtKB-KW"/>
</dbReference>
<dbReference type="GO" id="GO:0016020">
    <property type="term" value="C:membrane"/>
    <property type="evidence" value="ECO:0007669"/>
    <property type="project" value="TreeGrafter"/>
</dbReference>
<dbReference type="InterPro" id="IPR011009">
    <property type="entry name" value="Kinase-like_dom_sf"/>
</dbReference>
<keyword evidence="4" id="KW-0067">ATP-binding</keyword>
<dbReference type="Gene3D" id="3.30.200.20">
    <property type="entry name" value="Phosphorylase Kinase, domain 1"/>
    <property type="match status" value="1"/>
</dbReference>
<dbReference type="PROSITE" id="PS00108">
    <property type="entry name" value="PROTEIN_KINASE_ST"/>
    <property type="match status" value="1"/>
</dbReference>
<feature type="domain" description="HDOD" evidence="6">
    <location>
        <begin position="303"/>
        <end position="501"/>
    </location>
</feature>
<dbReference type="PANTHER" id="PTHR24348">
    <property type="entry name" value="SERINE/THREONINE-PROTEIN KINASE UNC-51-RELATED"/>
    <property type="match status" value="1"/>
</dbReference>
<evidence type="ECO:0000259" key="5">
    <source>
        <dbReference type="PROSITE" id="PS50011"/>
    </source>
</evidence>
<dbReference type="PROSITE" id="PS50011">
    <property type="entry name" value="PROTEIN_KINASE_DOM"/>
    <property type="match status" value="1"/>
</dbReference>
<dbReference type="GO" id="GO:0005829">
    <property type="term" value="C:cytosol"/>
    <property type="evidence" value="ECO:0007669"/>
    <property type="project" value="TreeGrafter"/>
</dbReference>
<dbReference type="GO" id="GO:0004674">
    <property type="term" value="F:protein serine/threonine kinase activity"/>
    <property type="evidence" value="ECO:0007669"/>
    <property type="project" value="InterPro"/>
</dbReference>
<protein>
    <submittedName>
        <fullName evidence="7">Protein kinase:GAF</fullName>
    </submittedName>
</protein>
<dbReference type="eggNOG" id="COG2203">
    <property type="taxonomic scope" value="Bacteria"/>
</dbReference>
<gene>
    <name evidence="7" type="ORF">SCD_n00435</name>
</gene>
<dbReference type="InterPro" id="IPR013976">
    <property type="entry name" value="HDOD"/>
</dbReference>
<sequence>MNQDLQKIDRFEVTRILGKGAQSVVYLAYDPKLQREVAIKTLHFTKQKDQQNEIQALIQESRTVSKMRHPNLVPIFEAGEYEGDPYLVFEYVEGKTLSDLLREKGALSANEAIGIIAPVLDAVAHAHQNGIIHRDLKPSNILISPEGIPRVMDFGIAERISDKPGEHDDVLIGTPAYMAPEYIDGRIISEKNDIFAAGLILYEMVVGHKAVQGSNIYQIMHRIASEPIELPPSGEISIDEKLGDIILKALAKNPLDRYASAEEMGDALHSFMLAGEETAPPSAESKQSTLDFLLRRMRHRGDFPALSESVSSINRVVSSDRESINKLSNSILKDFALTNKILRLVNTAFYSTYGGGTISTISRAVIILGFDAVRNIAVTLILFEHMQNKAHATHLKEEFIQTLFSGLIAKDIAKGASKDIKDPEEAFICSMFHNLGRLLAMFYFQEEAESINRVMAQKECNEDIASAQVLGISYQDLGIGIAKTWGFPEQIVHSMRKLPPDSIPRPKTAMDRLRIITSFSNELCAIVAHTPSEDRLKSIKKLSGRYGDSMPIQEKQLQQTLEKALDEITQFAGTVRLGVRESRIGKQAANWTGHTHQVEVAGASEHAAEGTELTEAEAQMQDTVAITATEGVTLAQGKLPEGMGNKPDAGNAQAILTAGIQDISNSLVDGCSLNDLLRMILETMYRSMDFQRVLLCIKDAKQNAMVGRFGFGEDINQIVKTFKFPLSYTPDVFHAALSKGVDILISDINEPKIKDRIPDWYRKTITAQTFVLFPLNIKNVPVALIYADKEAAGGINMPENELSLLRTLRNQALLAIKQTL</sequence>
<dbReference type="OrthoDB" id="9791419at2"/>
<evidence type="ECO:0000259" key="6">
    <source>
        <dbReference type="PROSITE" id="PS51833"/>
    </source>
</evidence>
<evidence type="ECO:0000313" key="8">
    <source>
        <dbReference type="Proteomes" id="UP000015559"/>
    </source>
</evidence>
<dbReference type="SUPFAM" id="SSF56112">
    <property type="entry name" value="Protein kinase-like (PK-like)"/>
    <property type="match status" value="1"/>
</dbReference>
<name>S6AIE6_SULDS</name>
<dbReference type="KEGG" id="sdr:SCD_n00435"/>
<proteinExistence type="predicted"/>
<dbReference type="HOGENOM" id="CLU_018569_0_0_4"/>
<keyword evidence="1" id="KW-0808">Transferase</keyword>
<dbReference type="InterPro" id="IPR008271">
    <property type="entry name" value="Ser/Thr_kinase_AS"/>
</dbReference>
<dbReference type="EMBL" id="AP013066">
    <property type="protein sequence ID" value="BAN34284.1"/>
    <property type="molecule type" value="Genomic_DNA"/>
</dbReference>
<dbReference type="SUPFAM" id="SSF109604">
    <property type="entry name" value="HD-domain/PDEase-like"/>
    <property type="match status" value="1"/>
</dbReference>
<dbReference type="Proteomes" id="UP000015559">
    <property type="component" value="Chromosome"/>
</dbReference>
<dbReference type="InterPro" id="IPR045269">
    <property type="entry name" value="Atg1-like"/>
</dbReference>
<dbReference type="AlphaFoldDB" id="S6AIE6"/>
<keyword evidence="3 7" id="KW-0418">Kinase</keyword>
<dbReference type="InterPro" id="IPR029016">
    <property type="entry name" value="GAF-like_dom_sf"/>
</dbReference>
<dbReference type="SUPFAM" id="SSF55781">
    <property type="entry name" value="GAF domain-like"/>
    <property type="match status" value="1"/>
</dbReference>
<evidence type="ECO:0000313" key="7">
    <source>
        <dbReference type="EMBL" id="BAN34284.1"/>
    </source>
</evidence>
<dbReference type="RefSeq" id="WP_021035754.1">
    <property type="nucleotide sequence ID" value="NC_022357.1"/>
</dbReference>
<dbReference type="SMART" id="SM00220">
    <property type="entry name" value="S_TKc"/>
    <property type="match status" value="1"/>
</dbReference>
<evidence type="ECO:0000256" key="1">
    <source>
        <dbReference type="ARBA" id="ARBA00022679"/>
    </source>
</evidence>
<dbReference type="GO" id="GO:0000407">
    <property type="term" value="C:phagophore assembly site"/>
    <property type="evidence" value="ECO:0007669"/>
    <property type="project" value="TreeGrafter"/>
</dbReference>
<organism evidence="7 8">
    <name type="scientific">Sulfuricella denitrificans (strain DSM 22764 / NBRC 105220 / skB26)</name>
    <dbReference type="NCBI Taxonomy" id="1163617"/>
    <lineage>
        <taxon>Bacteria</taxon>
        <taxon>Pseudomonadati</taxon>
        <taxon>Pseudomonadota</taxon>
        <taxon>Betaproteobacteria</taxon>
        <taxon>Nitrosomonadales</taxon>
        <taxon>Sulfuricellaceae</taxon>
        <taxon>Sulfuricella</taxon>
    </lineage>
</organism>
<accession>S6AIE6</accession>
<dbReference type="Gene3D" id="1.10.3210.10">
    <property type="entry name" value="Hypothetical protein af1432"/>
    <property type="match status" value="1"/>
</dbReference>
<dbReference type="STRING" id="1163617.SCD_n00435"/>
<reference evidence="7 8" key="1">
    <citation type="journal article" date="2012" name="Appl. Environ. Microbiol.">
        <title>Draft genome sequence of a psychrotolerant sulfur-oxidizing bacterium, Sulfuricella denitrificans skB26, and proteomic insights into cold adaptation.</title>
        <authorList>
            <person name="Watanabe T."/>
            <person name="Kojima H."/>
            <person name="Fukui M."/>
        </authorList>
    </citation>
    <scope>NUCLEOTIDE SEQUENCE [LARGE SCALE GENOMIC DNA]</scope>
    <source>
        <strain evidence="8">skB26</strain>
    </source>
</reference>
<dbReference type="eggNOG" id="COG1639">
    <property type="taxonomic scope" value="Bacteria"/>
</dbReference>
<dbReference type="CDD" id="cd14014">
    <property type="entry name" value="STKc_PknB_like"/>
    <property type="match status" value="1"/>
</dbReference>
<evidence type="ECO:0000256" key="3">
    <source>
        <dbReference type="ARBA" id="ARBA00022777"/>
    </source>
</evidence>
<dbReference type="eggNOG" id="COG0515">
    <property type="taxonomic scope" value="Bacteria"/>
</dbReference>
<dbReference type="InterPro" id="IPR000719">
    <property type="entry name" value="Prot_kinase_dom"/>
</dbReference>
<dbReference type="GO" id="GO:0005776">
    <property type="term" value="C:autophagosome"/>
    <property type="evidence" value="ECO:0007669"/>
    <property type="project" value="TreeGrafter"/>
</dbReference>
<keyword evidence="8" id="KW-1185">Reference proteome</keyword>
<dbReference type="PANTHER" id="PTHR24348:SF22">
    <property type="entry name" value="NON-SPECIFIC SERINE_THREONINE PROTEIN KINASE"/>
    <property type="match status" value="1"/>
</dbReference>
<dbReference type="Gene3D" id="3.30.450.40">
    <property type="match status" value="1"/>
</dbReference>
<evidence type="ECO:0000256" key="4">
    <source>
        <dbReference type="ARBA" id="ARBA00022840"/>
    </source>
</evidence>
<dbReference type="Pfam" id="PF08668">
    <property type="entry name" value="HDOD"/>
    <property type="match status" value="1"/>
</dbReference>